<evidence type="ECO:0000313" key="3">
    <source>
        <dbReference type="Proteomes" id="UP000220840"/>
    </source>
</evidence>
<name>A0A2A7MCE2_9CLOT</name>
<gene>
    <name evidence="1" type="ORF">CNEO_40241</name>
    <name evidence="2" type="ORF">CQ394_19360</name>
</gene>
<keyword evidence="3" id="KW-1185">Reference proteome</keyword>
<comment type="caution">
    <text evidence="2">The sequence shown here is derived from an EMBL/GenBank/DDBJ whole genome shotgun (WGS) entry which is preliminary data.</text>
</comment>
<dbReference type="Proteomes" id="UP000789738">
    <property type="component" value="Unassembled WGS sequence"/>
</dbReference>
<dbReference type="EMBL" id="CAKJVE010000004">
    <property type="protein sequence ID" value="CAG9702968.1"/>
    <property type="molecule type" value="Genomic_DNA"/>
</dbReference>
<organism evidence="2 3">
    <name type="scientific">Clostridium neonatale</name>
    <dbReference type="NCBI Taxonomy" id="137838"/>
    <lineage>
        <taxon>Bacteria</taxon>
        <taxon>Bacillati</taxon>
        <taxon>Bacillota</taxon>
        <taxon>Clostridia</taxon>
        <taxon>Eubacteriales</taxon>
        <taxon>Clostridiaceae</taxon>
        <taxon>Clostridium</taxon>
    </lineage>
</organism>
<dbReference type="RefSeq" id="WP_058293268.1">
    <property type="nucleotide sequence ID" value="NZ_CAKJVD010000053.1"/>
</dbReference>
<dbReference type="STRING" id="137838.GCA_001458595_00271"/>
<sequence length="179" mass="21078">MKYYIVALFDEEAYQVISPIQKNISRKFRTNRNSPQPFIPLISIENPDLDKLYPLVDKLIAPYKTFRVDANDTVYPLDQTKSINLRLDNKGYIKRIARNLFDTLSLHGFNVKCFEDNFILLGNLPYVPKDNKKQTIKLNYPDLYDKDNFLKLKIKNIEIWKLPAAKKNIPIKSYELKSF</sequence>
<evidence type="ECO:0000313" key="2">
    <source>
        <dbReference type="EMBL" id="PEG29083.1"/>
    </source>
</evidence>
<protein>
    <recommendedName>
        <fullName evidence="4">2'-5' RNA ligase</fullName>
    </recommendedName>
</protein>
<dbReference type="GeneID" id="68879465"/>
<reference evidence="1" key="2">
    <citation type="submission" date="2021-10" db="EMBL/GenBank/DDBJ databases">
        <authorList>
            <person name="Mesa V."/>
        </authorList>
    </citation>
    <scope>NUCLEOTIDE SEQUENCE</scope>
    <source>
        <strain evidence="1">CC3_PB</strain>
    </source>
</reference>
<reference evidence="2 3" key="1">
    <citation type="submission" date="2017-10" db="EMBL/GenBank/DDBJ databases">
        <title>Effective Description of Clostridium neonatale sp. nov. linked to necrotizing enterocolitis in neonates and a clarification of species assignable to the genus Clostridium (Prazmowski 1880) emend. Lawson and Rainey 2016.</title>
        <authorList>
            <person name="Bernard K."/>
            <person name="Burdz T."/>
            <person name="Wiebe D."/>
            <person name="Balcewich B."/>
            <person name="Alfa M."/>
            <person name="Bernier A.-M."/>
        </authorList>
    </citation>
    <scope>NUCLEOTIDE SEQUENCE [LARGE SCALE GENOMIC DNA]</scope>
    <source>
        <strain evidence="2 3">LCDC99A005</strain>
    </source>
</reference>
<accession>A0A2A7MCE2</accession>
<dbReference type="OrthoDB" id="2112057at2"/>
<dbReference type="Proteomes" id="UP000220840">
    <property type="component" value="Unassembled WGS sequence"/>
</dbReference>
<evidence type="ECO:0000313" key="1">
    <source>
        <dbReference type="EMBL" id="CAG9702968.1"/>
    </source>
</evidence>
<evidence type="ECO:0008006" key="4">
    <source>
        <dbReference type="Google" id="ProtNLM"/>
    </source>
</evidence>
<dbReference type="EMBL" id="PDCJ01000005">
    <property type="protein sequence ID" value="PEG29083.1"/>
    <property type="molecule type" value="Genomic_DNA"/>
</dbReference>
<proteinExistence type="predicted"/>
<dbReference type="AlphaFoldDB" id="A0A2A7MCE2"/>